<proteinExistence type="predicted"/>
<gene>
    <name evidence="2" type="ORF">HUO14_08785</name>
</gene>
<keyword evidence="3" id="KW-1185">Reference proteome</keyword>
<evidence type="ECO:0000313" key="2">
    <source>
        <dbReference type="EMBL" id="NVD27996.1"/>
    </source>
</evidence>
<dbReference type="SUPFAM" id="SSF53474">
    <property type="entry name" value="alpha/beta-Hydrolases"/>
    <property type="match status" value="1"/>
</dbReference>
<dbReference type="Pfam" id="PF00561">
    <property type="entry name" value="Abhydrolase_1"/>
    <property type="match status" value="1"/>
</dbReference>
<dbReference type="PANTHER" id="PTHR43798:SF33">
    <property type="entry name" value="HYDROLASE, PUTATIVE (AFU_ORTHOLOGUE AFUA_2G14860)-RELATED"/>
    <property type="match status" value="1"/>
</dbReference>
<dbReference type="PANTHER" id="PTHR43798">
    <property type="entry name" value="MONOACYLGLYCEROL LIPASE"/>
    <property type="match status" value="1"/>
</dbReference>
<feature type="domain" description="AB hydrolase-1" evidence="1">
    <location>
        <begin position="45"/>
        <end position="262"/>
    </location>
</feature>
<dbReference type="InterPro" id="IPR050266">
    <property type="entry name" value="AB_hydrolase_sf"/>
</dbReference>
<dbReference type="InterPro" id="IPR000073">
    <property type="entry name" value="AB_hydrolase_1"/>
</dbReference>
<dbReference type="InterPro" id="IPR029058">
    <property type="entry name" value="AB_hydrolase_fold"/>
</dbReference>
<keyword evidence="2" id="KW-0378">Hydrolase</keyword>
<organism evidence="2 3">
    <name type="scientific">Parasphingorhabdus flavimaris</name>
    <dbReference type="NCBI Taxonomy" id="266812"/>
    <lineage>
        <taxon>Bacteria</taxon>
        <taxon>Pseudomonadati</taxon>
        <taxon>Pseudomonadota</taxon>
        <taxon>Alphaproteobacteria</taxon>
        <taxon>Sphingomonadales</taxon>
        <taxon>Sphingomonadaceae</taxon>
        <taxon>Parasphingorhabdus</taxon>
    </lineage>
</organism>
<evidence type="ECO:0000313" key="3">
    <source>
        <dbReference type="Proteomes" id="UP000652427"/>
    </source>
</evidence>
<dbReference type="Proteomes" id="UP000652427">
    <property type="component" value="Unassembled WGS sequence"/>
</dbReference>
<dbReference type="GO" id="GO:0016787">
    <property type="term" value="F:hydrolase activity"/>
    <property type="evidence" value="ECO:0007669"/>
    <property type="project" value="UniProtKB-KW"/>
</dbReference>
<reference evidence="2 3" key="1">
    <citation type="submission" date="2020-06" db="EMBL/GenBank/DDBJ databases">
        <authorList>
            <person name="Kim S.-J."/>
            <person name="Park S.-J."/>
        </authorList>
    </citation>
    <scope>NUCLEOTIDE SEQUENCE [LARGE SCALE GENOMIC DNA]</scope>
    <source>
        <strain evidence="2 3">SW-151</strain>
    </source>
</reference>
<evidence type="ECO:0000259" key="1">
    <source>
        <dbReference type="Pfam" id="PF00561"/>
    </source>
</evidence>
<sequence length="286" mass="31144">MKFATTKIGDITIRYAASRSEGKPQLLLTSPQPMSVLTYRNWWDRLTQSFDVVAVDLPNHGGSDPARHVTTVSEQAAFLGQILDHFELSHPHAVAPDMGTPTLMRFMADNPGWIRSATVGDAGVVGKVEGSFLFRTLVYSRLAQWATLSAGGPIGGRIYCAAANSIGYRLSKPSREAKADYLAGSTRFAKLRGQVGFLGSYPQETPALERDVATIEAPVQVLHGEFDTFVSVSNSQRLADLLPNSRFALIPGAAHYAWEDNPSDYLEKVLNFIEEVEATANSAKQA</sequence>
<name>A0ABX2N2Q2_9SPHN</name>
<dbReference type="RefSeq" id="WP_176279458.1">
    <property type="nucleotide sequence ID" value="NZ_JABWMH010000002.1"/>
</dbReference>
<protein>
    <submittedName>
        <fullName evidence="2">Alpha/beta hydrolase</fullName>
    </submittedName>
</protein>
<comment type="caution">
    <text evidence="2">The sequence shown here is derived from an EMBL/GenBank/DDBJ whole genome shotgun (WGS) entry which is preliminary data.</text>
</comment>
<dbReference type="Gene3D" id="3.40.50.1820">
    <property type="entry name" value="alpha/beta hydrolase"/>
    <property type="match status" value="1"/>
</dbReference>
<dbReference type="EMBL" id="JABWMH010000002">
    <property type="protein sequence ID" value="NVD27996.1"/>
    <property type="molecule type" value="Genomic_DNA"/>
</dbReference>
<accession>A0ABX2N2Q2</accession>